<reference evidence="7" key="1">
    <citation type="journal article" date="2023" name="G3 (Bethesda)">
        <title>Whole genome assemblies of Zophobas morio and Tenebrio molitor.</title>
        <authorList>
            <person name="Kaur S."/>
            <person name="Stinson S.A."/>
            <person name="diCenzo G.C."/>
        </authorList>
    </citation>
    <scope>NUCLEOTIDE SEQUENCE</scope>
    <source>
        <strain evidence="7">QUZm001</strain>
    </source>
</reference>
<dbReference type="Proteomes" id="UP001168821">
    <property type="component" value="Unassembled WGS sequence"/>
</dbReference>
<proteinExistence type="predicted"/>
<dbReference type="PANTHER" id="PTHR46481">
    <property type="entry name" value="ZINC FINGER BED DOMAIN-CONTAINING PROTEIN 4"/>
    <property type="match status" value="1"/>
</dbReference>
<evidence type="ECO:0000256" key="2">
    <source>
        <dbReference type="ARBA" id="ARBA00022723"/>
    </source>
</evidence>
<keyword evidence="8" id="KW-1185">Reference proteome</keyword>
<dbReference type="PANTHER" id="PTHR46481:SF10">
    <property type="entry name" value="ZINC FINGER BED DOMAIN-CONTAINING PROTEIN 39"/>
    <property type="match status" value="1"/>
</dbReference>
<keyword evidence="4" id="KW-0862">Zinc</keyword>
<dbReference type="GO" id="GO:0005634">
    <property type="term" value="C:nucleus"/>
    <property type="evidence" value="ECO:0007669"/>
    <property type="project" value="UniProtKB-SubCell"/>
</dbReference>
<feature type="compositionally biased region" description="Low complexity" evidence="6">
    <location>
        <begin position="26"/>
        <end position="35"/>
    </location>
</feature>
<evidence type="ECO:0000313" key="8">
    <source>
        <dbReference type="Proteomes" id="UP001168821"/>
    </source>
</evidence>
<keyword evidence="5" id="KW-0539">Nucleus</keyword>
<accession>A0AA38IKK1</accession>
<comment type="caution">
    <text evidence="7">The sequence shown here is derived from an EMBL/GenBank/DDBJ whole genome shotgun (WGS) entry which is preliminary data.</text>
</comment>
<evidence type="ECO:0000256" key="4">
    <source>
        <dbReference type="ARBA" id="ARBA00022833"/>
    </source>
</evidence>
<dbReference type="SUPFAM" id="SSF53098">
    <property type="entry name" value="Ribonuclease H-like"/>
    <property type="match status" value="1"/>
</dbReference>
<evidence type="ECO:0008006" key="9">
    <source>
        <dbReference type="Google" id="ProtNLM"/>
    </source>
</evidence>
<dbReference type="InterPro" id="IPR052035">
    <property type="entry name" value="ZnF_BED_domain_contain"/>
</dbReference>
<dbReference type="GO" id="GO:0008270">
    <property type="term" value="F:zinc ion binding"/>
    <property type="evidence" value="ECO:0007669"/>
    <property type="project" value="UniProtKB-KW"/>
</dbReference>
<name>A0AA38IKK1_9CUCU</name>
<organism evidence="7 8">
    <name type="scientific">Zophobas morio</name>
    <dbReference type="NCBI Taxonomy" id="2755281"/>
    <lineage>
        <taxon>Eukaryota</taxon>
        <taxon>Metazoa</taxon>
        <taxon>Ecdysozoa</taxon>
        <taxon>Arthropoda</taxon>
        <taxon>Hexapoda</taxon>
        <taxon>Insecta</taxon>
        <taxon>Pterygota</taxon>
        <taxon>Neoptera</taxon>
        <taxon>Endopterygota</taxon>
        <taxon>Coleoptera</taxon>
        <taxon>Polyphaga</taxon>
        <taxon>Cucujiformia</taxon>
        <taxon>Tenebrionidae</taxon>
        <taxon>Zophobas</taxon>
    </lineage>
</organism>
<gene>
    <name evidence="7" type="ORF">Zmor_014980</name>
</gene>
<evidence type="ECO:0000256" key="6">
    <source>
        <dbReference type="SAM" id="MobiDB-lite"/>
    </source>
</evidence>
<evidence type="ECO:0000256" key="5">
    <source>
        <dbReference type="ARBA" id="ARBA00023242"/>
    </source>
</evidence>
<evidence type="ECO:0000256" key="3">
    <source>
        <dbReference type="ARBA" id="ARBA00022771"/>
    </source>
</evidence>
<dbReference type="AlphaFoldDB" id="A0AA38IKK1"/>
<dbReference type="SUPFAM" id="SSF140996">
    <property type="entry name" value="Hermes dimerisation domain"/>
    <property type="match status" value="1"/>
</dbReference>
<dbReference type="InterPro" id="IPR012337">
    <property type="entry name" value="RNaseH-like_sf"/>
</dbReference>
<keyword evidence="2" id="KW-0479">Metal-binding</keyword>
<dbReference type="EMBL" id="JALNTZ010000004">
    <property type="protein sequence ID" value="KAJ3655871.1"/>
    <property type="molecule type" value="Genomic_DNA"/>
</dbReference>
<protein>
    <recommendedName>
        <fullName evidence="9">Zinc finger BED domain-containing protein 1-like</fullName>
    </recommendedName>
</protein>
<evidence type="ECO:0000313" key="7">
    <source>
        <dbReference type="EMBL" id="KAJ3655871.1"/>
    </source>
</evidence>
<sequence length="593" mass="66904">MGLAQNKSQKRLKVINNKGSKEDQDQTQTTTSSLQNDVSTSSLHNDVEKSETNLSEATTVTLCDLTDLSEIDALPSFEKSTLKFKQNDIVSAFDEINSFSGGRMNAKITNALIYMITVDHLPLSFTERKGFQYFKKVALPLYKAPGRSTITRQVDEKYTVLSSKIKDKFKLVDNFCLTTDAWTDSLNNRSFLGLTVHYLQETELKSITIGVFLLENKHTYDYIGTALLHCCHEWNISKDKITAVITDNAGNMVKAVHEFFGSKKHLPCFVHTTNLIVTNSLKDVNNIISSVKAIVTFFKTSHDAAQKLRTYQIQNGKTEGSCLKLIQDISTRWNSTYYMLKRFLELAPLISIILFDNQNIKMIDQENIAILKELILVLAPFEAMTVEMSGQNYVTSSKVIPIVHCLKLTLDKVEVSTNVVKQILNKLKEEVARFYSDNSSVEKNNLLSVSSILDPRFKRIHFENPLADTAAVARIKVLIDEHKKNDSVSVSPRNYDKNQEKLTDMTSTGLNLWAVHDKLSIKQNEGVCNNSGIPSELKNYLNQTLSSRTEDPIKFWTSVIKNRLLAEAQVLTPAAKVCSILIDEMAIKVYKQN</sequence>
<feature type="region of interest" description="Disordered" evidence="6">
    <location>
        <begin position="1"/>
        <end position="52"/>
    </location>
</feature>
<comment type="subcellular location">
    <subcellularLocation>
        <location evidence="1">Nucleus</location>
    </subcellularLocation>
</comment>
<evidence type="ECO:0000256" key="1">
    <source>
        <dbReference type="ARBA" id="ARBA00004123"/>
    </source>
</evidence>
<keyword evidence="3" id="KW-0863">Zinc-finger</keyword>